<dbReference type="EMBL" id="QUMQ01000001">
    <property type="protein sequence ID" value="REF98574.1"/>
    <property type="molecule type" value="Genomic_DNA"/>
</dbReference>
<dbReference type="AlphaFoldDB" id="A0A3D9ZPL8"/>
<reference evidence="1 2" key="1">
    <citation type="submission" date="2018-08" db="EMBL/GenBank/DDBJ databases">
        <title>Sequencing the genomes of 1000 actinobacteria strains.</title>
        <authorList>
            <person name="Klenk H.-P."/>
        </authorList>
    </citation>
    <scope>NUCLEOTIDE SEQUENCE [LARGE SCALE GENOMIC DNA]</scope>
    <source>
        <strain evidence="1 2">DSM 44099</strain>
    </source>
</reference>
<proteinExistence type="predicted"/>
<evidence type="ECO:0000313" key="1">
    <source>
        <dbReference type="EMBL" id="REF98574.1"/>
    </source>
</evidence>
<accession>A0A3D9ZPL8</accession>
<dbReference type="RefSeq" id="WP_116069841.1">
    <property type="nucleotide sequence ID" value="NZ_BONB01000115.1"/>
</dbReference>
<gene>
    <name evidence="1" type="ORF">DFJ67_4592</name>
</gene>
<comment type="caution">
    <text evidence="1">The sequence shown here is derived from an EMBL/GenBank/DDBJ whole genome shotgun (WGS) entry which is preliminary data.</text>
</comment>
<evidence type="ECO:0000313" key="2">
    <source>
        <dbReference type="Proteomes" id="UP000256913"/>
    </source>
</evidence>
<dbReference type="OrthoDB" id="3348621at2"/>
<protein>
    <submittedName>
        <fullName evidence="1">Uncharacterized protein DUF3459</fullName>
    </submittedName>
</protein>
<dbReference type="GO" id="GO:0016798">
    <property type="term" value="F:hydrolase activity, acting on glycosyl bonds"/>
    <property type="evidence" value="ECO:0007669"/>
    <property type="project" value="UniProtKB-KW"/>
</dbReference>
<keyword evidence="2" id="KW-1185">Reference proteome</keyword>
<organism evidence="1 2">
    <name type="scientific">Asanoa ferruginea</name>
    <dbReference type="NCBI Taxonomy" id="53367"/>
    <lineage>
        <taxon>Bacteria</taxon>
        <taxon>Bacillati</taxon>
        <taxon>Actinomycetota</taxon>
        <taxon>Actinomycetes</taxon>
        <taxon>Micromonosporales</taxon>
        <taxon>Micromonosporaceae</taxon>
        <taxon>Asanoa</taxon>
    </lineage>
</organism>
<sequence length="288" mass="29755">MAGRVVYAVDDLSTLSAVAALGVDAVEIEPPDDEEQLRRFVAVARSRGLGVTLRLASDRILGPAVVDHVVQWLAGFALDGVRLDGPPPPVPLGEFAAAVGALSDHLGRPLTLAESGRFLVPGDGGVLGTIDAVSAWLWRAGDADPLPDPGLPVAPPPPGAVATLTGLRDVAATLLLTAPLTPLLSPADNLPAETLRALTALRRAHPELTSTEPEPTRPIRRGAEVITMRRGALVVAANIGLTPARIGLHGVPRSVLFTTGPGVSLTHTSVDLPPESAAVVACCRFDQP</sequence>
<dbReference type="Proteomes" id="UP000256913">
    <property type="component" value="Unassembled WGS sequence"/>
</dbReference>
<name>A0A3D9ZPL8_9ACTN</name>